<evidence type="ECO:0000259" key="1">
    <source>
        <dbReference type="Pfam" id="PF07862"/>
    </source>
</evidence>
<gene>
    <name evidence="2" type="ordered locus">Plut_0885</name>
</gene>
<proteinExistence type="predicted"/>
<dbReference type="KEGG" id="plt:Plut_0885"/>
<accession>Q3B4I2</accession>
<dbReference type="HOGENOM" id="CLU_2383559_0_0_10"/>
<sequence length="94" mass="10452">MSVEQAKAFIEKMKTDEAFREKIMAIETPEERLGAIGAAGFECTGEEINEVGSAEVEEVGGAGVFEEFGRRMGREVDGFFDAMNDVIHCPLYYY</sequence>
<feature type="domain" description="Nif11" evidence="1">
    <location>
        <begin position="1"/>
        <end position="47"/>
    </location>
</feature>
<dbReference type="RefSeq" id="WP_011357623.1">
    <property type="nucleotide sequence ID" value="NC_007512.1"/>
</dbReference>
<evidence type="ECO:0000313" key="2">
    <source>
        <dbReference type="EMBL" id="ABB23749.1"/>
    </source>
</evidence>
<name>Q3B4I2_CHLL3</name>
<evidence type="ECO:0000313" key="3">
    <source>
        <dbReference type="Proteomes" id="UP000002709"/>
    </source>
</evidence>
<reference evidence="3" key="1">
    <citation type="submission" date="2005-08" db="EMBL/GenBank/DDBJ databases">
        <title>Complete sequence of Pelodictyon luteolum DSM 273.</title>
        <authorList>
            <consortium name="US DOE Joint Genome Institute"/>
            <person name="Copeland A."/>
            <person name="Lucas S."/>
            <person name="Lapidus A."/>
            <person name="Barry K."/>
            <person name="Detter J.C."/>
            <person name="Glavina T."/>
            <person name="Hammon N."/>
            <person name="Israni S."/>
            <person name="Pitluck S."/>
            <person name="Bryant D."/>
            <person name="Schmutz J."/>
            <person name="Larimer F."/>
            <person name="Land M."/>
            <person name="Kyrpides N."/>
            <person name="Ivanova N."/>
            <person name="Richardson P."/>
        </authorList>
    </citation>
    <scope>NUCLEOTIDE SEQUENCE [LARGE SCALE GENOMIC DNA]</scope>
    <source>
        <strain evidence="3">DSM 273 / BCRC 81028 / 2530</strain>
    </source>
</reference>
<dbReference type="EMBL" id="CP000096">
    <property type="protein sequence ID" value="ABB23749.1"/>
    <property type="molecule type" value="Genomic_DNA"/>
</dbReference>
<dbReference type="Proteomes" id="UP000002709">
    <property type="component" value="Chromosome"/>
</dbReference>
<dbReference type="AlphaFoldDB" id="Q3B4I2"/>
<dbReference type="NCBIfam" id="TIGR03798">
    <property type="entry name" value="leader_Nif11"/>
    <property type="match status" value="1"/>
</dbReference>
<dbReference type="InterPro" id="IPR022516">
    <property type="entry name" value="CHP03798_Ocin"/>
</dbReference>
<dbReference type="InterPro" id="IPR012903">
    <property type="entry name" value="Nif11"/>
</dbReference>
<dbReference type="eggNOG" id="ENOG502ZX1W">
    <property type="taxonomic scope" value="Bacteria"/>
</dbReference>
<organism evidence="2 3">
    <name type="scientific">Chlorobium luteolum (strain DSM 273 / BCRC 81028 / 2530)</name>
    <name type="common">Pelodictyon luteolum</name>
    <dbReference type="NCBI Taxonomy" id="319225"/>
    <lineage>
        <taxon>Bacteria</taxon>
        <taxon>Pseudomonadati</taxon>
        <taxon>Chlorobiota</taxon>
        <taxon>Chlorobiia</taxon>
        <taxon>Chlorobiales</taxon>
        <taxon>Chlorobiaceae</taxon>
        <taxon>Chlorobium/Pelodictyon group</taxon>
        <taxon>Pelodictyon</taxon>
    </lineage>
</organism>
<keyword evidence="3" id="KW-1185">Reference proteome</keyword>
<dbReference type="Pfam" id="PF07862">
    <property type="entry name" value="Nif11"/>
    <property type="match status" value="1"/>
</dbReference>
<protein>
    <recommendedName>
        <fullName evidence="1">Nif11 domain-containing protein</fullName>
    </recommendedName>
</protein>